<sequence>MTTSTLLARTRQVVGDAQALAEGTRIAPMVAALAARIDEPLRVAIAGRVKAGKSTLLNALVGQDLAATDAGECTRIVTWFRNGPAYRVLLFPNDGPPAQLPFPESGSLASIDLAGHAPEVVSRMVVDWPSRRLQAMTLIDTPGIGSINEEISARSRVLLTPEGPRGSGADAVVYLMRHMHTDDVDFLEAFHDTEGQGRPVNTIGVLARADEVGHSRPDALESAARIADRYAADPRVRRLCHTVVPVAGLLASCGATLLQSEYSVLVRLAALPAEAREGLLLTTDRFISAEAGGVEPAARLALVRRLGLFGVRSAVELIQAGEAADASALAVHLQRLSGITTLHEMLTTRFAARADVLKARTAIQALESLFVGSPPPPDLRRRFDELVAGAHELTELRLIDALREDPTLLPGDDGSAERLLGSYGDDPRTRLGLDATADVVKVRETALSTLARWQREAEDPLATRPTATAARILVRTCEGMLV</sequence>
<reference evidence="3" key="1">
    <citation type="journal article" date="2019" name="Int. J. Syst. Evol. Microbiol.">
        <title>The Global Catalogue of Microorganisms (GCM) 10K type strain sequencing project: providing services to taxonomists for standard genome sequencing and annotation.</title>
        <authorList>
            <consortium name="The Broad Institute Genomics Platform"/>
            <consortium name="The Broad Institute Genome Sequencing Center for Infectious Disease"/>
            <person name="Wu L."/>
            <person name="Ma J."/>
        </authorList>
    </citation>
    <scope>NUCLEOTIDE SEQUENCE [LARGE SCALE GENOMIC DNA]</scope>
    <source>
        <strain evidence="3">JCM 17906</strain>
    </source>
</reference>
<dbReference type="RefSeq" id="WP_345414807.1">
    <property type="nucleotide sequence ID" value="NZ_BAABGT010000026.1"/>
</dbReference>
<proteinExistence type="predicted"/>
<dbReference type="InterPro" id="IPR027417">
    <property type="entry name" value="P-loop_NTPase"/>
</dbReference>
<dbReference type="InterPro" id="IPR006073">
    <property type="entry name" value="GTP-bd"/>
</dbReference>
<organism evidence="2 3">
    <name type="scientific">Pseudonocardia xishanensis</name>
    <dbReference type="NCBI Taxonomy" id="630995"/>
    <lineage>
        <taxon>Bacteria</taxon>
        <taxon>Bacillati</taxon>
        <taxon>Actinomycetota</taxon>
        <taxon>Actinomycetes</taxon>
        <taxon>Pseudonocardiales</taxon>
        <taxon>Pseudonocardiaceae</taxon>
        <taxon>Pseudonocardia</taxon>
    </lineage>
</organism>
<protein>
    <submittedName>
        <fullName evidence="2">50S ribosome-binding GTPase</fullName>
    </submittedName>
</protein>
<evidence type="ECO:0000313" key="2">
    <source>
        <dbReference type="EMBL" id="GAA4542920.1"/>
    </source>
</evidence>
<evidence type="ECO:0000259" key="1">
    <source>
        <dbReference type="Pfam" id="PF01926"/>
    </source>
</evidence>
<feature type="domain" description="G" evidence="1">
    <location>
        <begin position="42"/>
        <end position="178"/>
    </location>
</feature>
<dbReference type="SUPFAM" id="SSF52540">
    <property type="entry name" value="P-loop containing nucleoside triphosphate hydrolases"/>
    <property type="match status" value="1"/>
</dbReference>
<dbReference type="Proteomes" id="UP001501598">
    <property type="component" value="Unassembled WGS sequence"/>
</dbReference>
<comment type="caution">
    <text evidence="2">The sequence shown here is derived from an EMBL/GenBank/DDBJ whole genome shotgun (WGS) entry which is preliminary data.</text>
</comment>
<gene>
    <name evidence="2" type="ORF">GCM10023175_18940</name>
</gene>
<evidence type="ECO:0000313" key="3">
    <source>
        <dbReference type="Proteomes" id="UP001501598"/>
    </source>
</evidence>
<dbReference type="Pfam" id="PF01926">
    <property type="entry name" value="MMR_HSR1"/>
    <property type="match status" value="1"/>
</dbReference>
<dbReference type="EMBL" id="BAABGT010000026">
    <property type="protein sequence ID" value="GAA4542920.1"/>
    <property type="molecule type" value="Genomic_DNA"/>
</dbReference>
<dbReference type="Gene3D" id="3.40.50.300">
    <property type="entry name" value="P-loop containing nucleotide triphosphate hydrolases"/>
    <property type="match status" value="1"/>
</dbReference>
<keyword evidence="3" id="KW-1185">Reference proteome</keyword>
<accession>A0ABP8RMM1</accession>
<name>A0ABP8RMM1_9PSEU</name>